<reference evidence="3" key="1">
    <citation type="submission" date="2022-11" db="UniProtKB">
        <authorList>
            <consortium name="WormBaseParasite"/>
        </authorList>
    </citation>
    <scope>IDENTIFICATION</scope>
</reference>
<name>A0A914DP03_9BILA</name>
<dbReference type="AlphaFoldDB" id="A0A914DP03"/>
<dbReference type="Proteomes" id="UP000887540">
    <property type="component" value="Unplaced"/>
</dbReference>
<evidence type="ECO:0000313" key="2">
    <source>
        <dbReference type="Proteomes" id="UP000887540"/>
    </source>
</evidence>
<feature type="region of interest" description="Disordered" evidence="1">
    <location>
        <begin position="239"/>
        <end position="262"/>
    </location>
</feature>
<protein>
    <submittedName>
        <fullName evidence="3">Uncharacterized protein</fullName>
    </submittedName>
</protein>
<sequence length="282" mass="32733">MVHTIDFVEWNSHLKMPERKWDFTVDALGAYDTQAGEVYLIDMTGHSADDVCGRIIGLSHLNKEQWLGDDLIKVLRYYLLEADGFISNDRDLDEFVNKQVRKLFSLQKVQEFYCFYIYNGVYQMRSGSSECHHPPLDSRSSRLLFKMNELLLEDLHEFYHNFIKPAVDEMKLVNVNQQAWAELSIPAKFPEANLEIRRQFRLENVSSGDVRTRMISTGIQHKREPSHLRKQVDENRLLLEGNRPSVKPSMKKDEPNSANSHSSTSLWTSILIVWLLFGQLGA</sequence>
<proteinExistence type="predicted"/>
<evidence type="ECO:0000313" key="3">
    <source>
        <dbReference type="WBParaSite" id="ACRNAN_scaffold325.g12396.t1"/>
    </source>
</evidence>
<dbReference type="WBParaSite" id="ACRNAN_scaffold325.g12396.t1">
    <property type="protein sequence ID" value="ACRNAN_scaffold325.g12396.t1"/>
    <property type="gene ID" value="ACRNAN_scaffold325.g12396"/>
</dbReference>
<organism evidence="2 3">
    <name type="scientific">Acrobeloides nanus</name>
    <dbReference type="NCBI Taxonomy" id="290746"/>
    <lineage>
        <taxon>Eukaryota</taxon>
        <taxon>Metazoa</taxon>
        <taxon>Ecdysozoa</taxon>
        <taxon>Nematoda</taxon>
        <taxon>Chromadorea</taxon>
        <taxon>Rhabditida</taxon>
        <taxon>Tylenchina</taxon>
        <taxon>Cephalobomorpha</taxon>
        <taxon>Cephaloboidea</taxon>
        <taxon>Cephalobidae</taxon>
        <taxon>Acrobeloides</taxon>
    </lineage>
</organism>
<accession>A0A914DP03</accession>
<keyword evidence="2" id="KW-1185">Reference proteome</keyword>
<evidence type="ECO:0000256" key="1">
    <source>
        <dbReference type="SAM" id="MobiDB-lite"/>
    </source>
</evidence>